<comment type="caution">
    <text evidence="1">The sequence shown here is derived from an EMBL/GenBank/DDBJ whole genome shotgun (WGS) entry which is preliminary data.</text>
</comment>
<dbReference type="GeneID" id="85017999"/>
<dbReference type="RefSeq" id="WP_016419441.1">
    <property type="nucleotide sequence ID" value="NZ_FNND01000001.1"/>
</dbReference>
<protein>
    <submittedName>
        <fullName evidence="1">Uncharacterized protein</fullName>
    </submittedName>
</protein>
<reference evidence="1 2" key="1">
    <citation type="submission" date="2016-10" db="EMBL/GenBank/DDBJ databases">
        <authorList>
            <person name="Varghese N."/>
            <person name="Submissions S."/>
        </authorList>
    </citation>
    <scope>NUCLEOTIDE SEQUENCE [LARGE SCALE GENOMIC DNA]</scope>
    <source>
        <strain evidence="1 2">DSM 11449</strain>
    </source>
</reference>
<accession>A0A1H2QEJ9</accession>
<keyword evidence="2" id="KW-1185">Reference proteome</keyword>
<dbReference type="OrthoDB" id="1100725at2"/>
<proteinExistence type="predicted"/>
<gene>
    <name evidence="1" type="ORF">SAMN05444420_101126</name>
</gene>
<dbReference type="EMBL" id="FNND01000001">
    <property type="protein sequence ID" value="SDW05330.1"/>
    <property type="molecule type" value="Genomic_DNA"/>
</dbReference>
<dbReference type="Proteomes" id="UP000182771">
    <property type="component" value="Unassembled WGS sequence"/>
</dbReference>
<evidence type="ECO:0000313" key="2">
    <source>
        <dbReference type="Proteomes" id="UP000182771"/>
    </source>
</evidence>
<sequence length="201" mass="23241">MKEEIQMDMVKIAQKILTNPAFLDNSELLVKELQKLYERALVFNFLEKNHPEALKKNTYTPPSTPPPSAIKEEKIAPKQAQVNTPTNTWDEIRSQAPEKEIIFEEKTSSPKAQSEAPKTLNDRIASQQLQIGLNDRIAFVTHLFNGDIEAYNRAIAMINNLHTPDECWAFILQKVKPSFNNWQGKEEYEDRFFYIVSKRFG</sequence>
<name>A0A1H2QEJ9_9FLAO</name>
<dbReference type="AlphaFoldDB" id="A0A1H2QEJ9"/>
<organism evidence="1 2">
    <name type="scientific">Capnocytophaga granulosa</name>
    <dbReference type="NCBI Taxonomy" id="45242"/>
    <lineage>
        <taxon>Bacteria</taxon>
        <taxon>Pseudomonadati</taxon>
        <taxon>Bacteroidota</taxon>
        <taxon>Flavobacteriia</taxon>
        <taxon>Flavobacteriales</taxon>
        <taxon>Flavobacteriaceae</taxon>
        <taxon>Capnocytophaga</taxon>
    </lineage>
</organism>
<evidence type="ECO:0000313" key="1">
    <source>
        <dbReference type="EMBL" id="SDW05330.1"/>
    </source>
</evidence>